<dbReference type="PROSITE" id="PS00187">
    <property type="entry name" value="TPP_ENZYMES"/>
    <property type="match status" value="1"/>
</dbReference>
<dbReference type="InterPro" id="IPR045229">
    <property type="entry name" value="TPP_enz"/>
</dbReference>
<dbReference type="SUPFAM" id="SSF52518">
    <property type="entry name" value="Thiamin diphosphate-binding fold (THDP-binding)"/>
    <property type="match status" value="1"/>
</dbReference>
<dbReference type="InterPro" id="IPR000399">
    <property type="entry name" value="TPP-bd_CS"/>
</dbReference>
<name>A0A829H9Y3_LACPA</name>
<dbReference type="Gene3D" id="3.40.50.970">
    <property type="match status" value="1"/>
</dbReference>
<evidence type="ECO:0000259" key="3">
    <source>
        <dbReference type="Pfam" id="PF02775"/>
    </source>
</evidence>
<protein>
    <submittedName>
        <fullName evidence="4">Acetolactate synthase</fullName>
        <ecNumber evidence="4">2.2.1.6</ecNumber>
    </submittedName>
</protein>
<dbReference type="GO" id="GO:0003984">
    <property type="term" value="F:acetolactate synthase activity"/>
    <property type="evidence" value="ECO:0007669"/>
    <property type="project" value="UniProtKB-EC"/>
</dbReference>
<dbReference type="Proteomes" id="UP000014244">
    <property type="component" value="Unassembled WGS sequence"/>
</dbReference>
<feature type="domain" description="Thiamine pyrophosphate enzyme TPP-binding" evidence="3">
    <location>
        <begin position="64"/>
        <end position="210"/>
    </location>
</feature>
<evidence type="ECO:0000256" key="2">
    <source>
        <dbReference type="ARBA" id="ARBA00023052"/>
    </source>
</evidence>
<reference evidence="4 5" key="1">
    <citation type="journal article" date="2013" name="PLoS ONE">
        <title>Lactobacillus paracasei comparative genomics: towards species pan-genome definition and exploitation of diversity.</title>
        <authorList>
            <person name="Smokvina T."/>
            <person name="Wels M."/>
            <person name="Polka J."/>
            <person name="Chervaux C."/>
            <person name="Brisse S."/>
            <person name="Boekhorst J."/>
            <person name="van Hylckama Vlieg J.E."/>
            <person name="Siezen R.J."/>
        </authorList>
    </citation>
    <scope>NUCLEOTIDE SEQUENCE [LARGE SCALE GENOMIC DNA]</scope>
    <source>
        <strain evidence="4 5">Lpp41</strain>
    </source>
</reference>
<proteinExistence type="inferred from homology"/>
<dbReference type="InterPro" id="IPR011766">
    <property type="entry name" value="TPP_enzyme_TPP-bd"/>
</dbReference>
<comment type="caution">
    <text evidence="4">The sequence shown here is derived from an EMBL/GenBank/DDBJ whole genome shotgun (WGS) entry which is preliminary data.</text>
</comment>
<dbReference type="PANTHER" id="PTHR18968">
    <property type="entry name" value="THIAMINE PYROPHOSPHATE ENZYMES"/>
    <property type="match status" value="1"/>
</dbReference>
<dbReference type="PANTHER" id="PTHR18968:SF129">
    <property type="entry name" value="ACETOLACTATE SYNTHASE"/>
    <property type="match status" value="1"/>
</dbReference>
<evidence type="ECO:0000313" key="4">
    <source>
        <dbReference type="EMBL" id="EPC75416.1"/>
    </source>
</evidence>
<keyword evidence="2" id="KW-0786">Thiamine pyrophosphate</keyword>
<feature type="non-terminal residue" evidence="4">
    <location>
        <position position="1"/>
    </location>
</feature>
<evidence type="ECO:0000256" key="1">
    <source>
        <dbReference type="ARBA" id="ARBA00007812"/>
    </source>
</evidence>
<sequence>DILVPLLRGYQVAPGSKRYLEDLQAKLQDSDVPPAIADQKVLHPLSIVAALQERVTDEMTVAVDVGSHYIWMARHFRSYEPRHLLFSNGMQTLGVALPWAIAATLVCPGKKAVSVSGDGGFLFSGQELETAVRLHADLVHIIWNDGHYDMVKFQEEMKYGRAAGVDFGPVDFVKYAEAFGAKGLRVNKPSELGQVLDEAFATPGPVLVDIPVDYSDNAELGAAMLPDQIY</sequence>
<dbReference type="GO" id="GO:0005948">
    <property type="term" value="C:acetolactate synthase complex"/>
    <property type="evidence" value="ECO:0007669"/>
    <property type="project" value="TreeGrafter"/>
</dbReference>
<dbReference type="AlphaFoldDB" id="A0A829H9Y3"/>
<dbReference type="GO" id="GO:0030976">
    <property type="term" value="F:thiamine pyrophosphate binding"/>
    <property type="evidence" value="ECO:0007669"/>
    <property type="project" value="InterPro"/>
</dbReference>
<dbReference type="InterPro" id="IPR029061">
    <property type="entry name" value="THDP-binding"/>
</dbReference>
<dbReference type="GO" id="GO:0009097">
    <property type="term" value="P:isoleucine biosynthetic process"/>
    <property type="evidence" value="ECO:0007669"/>
    <property type="project" value="TreeGrafter"/>
</dbReference>
<dbReference type="GO" id="GO:0009099">
    <property type="term" value="P:L-valine biosynthetic process"/>
    <property type="evidence" value="ECO:0007669"/>
    <property type="project" value="TreeGrafter"/>
</dbReference>
<dbReference type="GO" id="GO:0050660">
    <property type="term" value="F:flavin adenine dinucleotide binding"/>
    <property type="evidence" value="ECO:0007669"/>
    <property type="project" value="TreeGrafter"/>
</dbReference>
<dbReference type="EMBL" id="ANKE01000131">
    <property type="protein sequence ID" value="EPC75416.1"/>
    <property type="molecule type" value="Genomic_DNA"/>
</dbReference>
<accession>A0A829H9Y3</accession>
<gene>
    <name evidence="4" type="ORF">Lpp41_02594</name>
</gene>
<dbReference type="Pfam" id="PF02775">
    <property type="entry name" value="TPP_enzyme_C"/>
    <property type="match status" value="1"/>
</dbReference>
<evidence type="ECO:0000313" key="5">
    <source>
        <dbReference type="Proteomes" id="UP000014244"/>
    </source>
</evidence>
<dbReference type="GO" id="GO:0000287">
    <property type="term" value="F:magnesium ion binding"/>
    <property type="evidence" value="ECO:0007669"/>
    <property type="project" value="InterPro"/>
</dbReference>
<dbReference type="EC" id="2.2.1.6" evidence="4"/>
<organism evidence="4 5">
    <name type="scientific">Lacticaseibacillus paracasei subsp. paracasei Lpp41</name>
    <dbReference type="NCBI Taxonomy" id="1256208"/>
    <lineage>
        <taxon>Bacteria</taxon>
        <taxon>Bacillati</taxon>
        <taxon>Bacillota</taxon>
        <taxon>Bacilli</taxon>
        <taxon>Lactobacillales</taxon>
        <taxon>Lactobacillaceae</taxon>
        <taxon>Lacticaseibacillus</taxon>
    </lineage>
</organism>
<comment type="similarity">
    <text evidence="1">Belongs to the TPP enzyme family.</text>
</comment>
<keyword evidence="4" id="KW-0808">Transferase</keyword>